<feature type="transmembrane region" description="Helical" evidence="7">
    <location>
        <begin position="102"/>
        <end position="122"/>
    </location>
</feature>
<dbReference type="PANTHER" id="PTHR33048">
    <property type="entry name" value="PTH11-LIKE INTEGRAL MEMBRANE PROTEIN (AFU_ORTHOLOGUE AFUA_5G11245)"/>
    <property type="match status" value="1"/>
</dbReference>
<feature type="transmembrane region" description="Helical" evidence="7">
    <location>
        <begin position="53"/>
        <end position="72"/>
    </location>
</feature>
<comment type="subcellular location">
    <subcellularLocation>
        <location evidence="1">Membrane</location>
        <topology evidence="1">Multi-pass membrane protein</topology>
    </subcellularLocation>
</comment>
<dbReference type="GO" id="GO:0016020">
    <property type="term" value="C:membrane"/>
    <property type="evidence" value="ECO:0007669"/>
    <property type="project" value="UniProtKB-SubCell"/>
</dbReference>
<feature type="domain" description="Rhodopsin" evidence="8">
    <location>
        <begin position="37"/>
        <end position="283"/>
    </location>
</feature>
<evidence type="ECO:0000256" key="6">
    <source>
        <dbReference type="SAM" id="MobiDB-lite"/>
    </source>
</evidence>
<dbReference type="EMBL" id="MU865480">
    <property type="protein sequence ID" value="KAK4222293.1"/>
    <property type="molecule type" value="Genomic_DNA"/>
</dbReference>
<keyword evidence="3 7" id="KW-1133">Transmembrane helix</keyword>
<evidence type="ECO:0000259" key="8">
    <source>
        <dbReference type="Pfam" id="PF20684"/>
    </source>
</evidence>
<evidence type="ECO:0000256" key="5">
    <source>
        <dbReference type="ARBA" id="ARBA00038359"/>
    </source>
</evidence>
<evidence type="ECO:0000256" key="4">
    <source>
        <dbReference type="ARBA" id="ARBA00023136"/>
    </source>
</evidence>
<gene>
    <name evidence="9" type="ORF">QBC38DRAFT_375408</name>
</gene>
<evidence type="ECO:0000256" key="7">
    <source>
        <dbReference type="SAM" id="Phobius"/>
    </source>
</evidence>
<dbReference type="InterPro" id="IPR049326">
    <property type="entry name" value="Rhodopsin_dom_fungi"/>
</dbReference>
<feature type="region of interest" description="Disordered" evidence="6">
    <location>
        <begin position="339"/>
        <end position="394"/>
    </location>
</feature>
<keyword evidence="4 7" id="KW-0472">Membrane</keyword>
<dbReference type="PANTHER" id="PTHR33048:SF146">
    <property type="entry name" value="INTEGRAL MEMBRANE PROTEIN"/>
    <property type="match status" value="1"/>
</dbReference>
<organism evidence="9 10">
    <name type="scientific">Podospora fimiseda</name>
    <dbReference type="NCBI Taxonomy" id="252190"/>
    <lineage>
        <taxon>Eukaryota</taxon>
        <taxon>Fungi</taxon>
        <taxon>Dikarya</taxon>
        <taxon>Ascomycota</taxon>
        <taxon>Pezizomycotina</taxon>
        <taxon>Sordariomycetes</taxon>
        <taxon>Sordariomycetidae</taxon>
        <taxon>Sordariales</taxon>
        <taxon>Podosporaceae</taxon>
        <taxon>Podospora</taxon>
    </lineage>
</organism>
<name>A0AAN7BFJ5_9PEZI</name>
<sequence length="394" mass="43127">MATAQPPPVDPTNPGIGAIIYGISWTFTIIAIATVAARFYVRRAFVRMVPEDWIMLLALAIQILYQTILHIMCDNGLGKAAGNITAAELLITRRWMWISSPIANAVSIIARLSITVLLIRIFGATHLWFKVFMVIWAVLMVVLGILSPIFLFAQVTPVAALWDVGVKGVYRFTPYVQYYTSFTLQLVFTISDLTYVLFPVCILWNMNMPLHRKVGLILLMSMSLITMGAALVKVALVIIQLTTPPKVGSKNLAYFNGIYNLCTGVEQCLVIIMGCIPPLRSITRIPMPAVLVAIGSSLVSLVPRIRSSRSSRSSVGRNGRVGSAEKVQVVQEIVVVDSKGLSGDDDSEGGKRGGRKVSVESEGEKSSVRGGRGGGIQRVDGYSVTWQNRRREDV</sequence>
<dbReference type="Proteomes" id="UP001301958">
    <property type="component" value="Unassembled WGS sequence"/>
</dbReference>
<feature type="transmembrane region" description="Helical" evidence="7">
    <location>
        <begin position="134"/>
        <end position="162"/>
    </location>
</feature>
<evidence type="ECO:0000313" key="9">
    <source>
        <dbReference type="EMBL" id="KAK4222293.1"/>
    </source>
</evidence>
<evidence type="ECO:0000256" key="2">
    <source>
        <dbReference type="ARBA" id="ARBA00022692"/>
    </source>
</evidence>
<feature type="transmembrane region" description="Helical" evidence="7">
    <location>
        <begin position="182"/>
        <end position="204"/>
    </location>
</feature>
<keyword evidence="2 7" id="KW-0812">Transmembrane</keyword>
<feature type="compositionally biased region" description="Basic and acidic residues" evidence="6">
    <location>
        <begin position="357"/>
        <end position="367"/>
    </location>
</feature>
<accession>A0AAN7BFJ5</accession>
<comment type="caution">
    <text evidence="9">The sequence shown here is derived from an EMBL/GenBank/DDBJ whole genome shotgun (WGS) entry which is preliminary data.</text>
</comment>
<dbReference type="AlphaFoldDB" id="A0AAN7BFJ5"/>
<feature type="transmembrane region" description="Helical" evidence="7">
    <location>
        <begin position="216"/>
        <end position="239"/>
    </location>
</feature>
<evidence type="ECO:0000256" key="3">
    <source>
        <dbReference type="ARBA" id="ARBA00022989"/>
    </source>
</evidence>
<proteinExistence type="inferred from homology"/>
<dbReference type="Pfam" id="PF20684">
    <property type="entry name" value="Fung_rhodopsin"/>
    <property type="match status" value="1"/>
</dbReference>
<evidence type="ECO:0000313" key="10">
    <source>
        <dbReference type="Proteomes" id="UP001301958"/>
    </source>
</evidence>
<reference evidence="9" key="2">
    <citation type="submission" date="2023-05" db="EMBL/GenBank/DDBJ databases">
        <authorList>
            <consortium name="Lawrence Berkeley National Laboratory"/>
            <person name="Steindorff A."/>
            <person name="Hensen N."/>
            <person name="Bonometti L."/>
            <person name="Westerberg I."/>
            <person name="Brannstrom I.O."/>
            <person name="Guillou S."/>
            <person name="Cros-Aarteil S."/>
            <person name="Calhoun S."/>
            <person name="Haridas S."/>
            <person name="Kuo A."/>
            <person name="Mondo S."/>
            <person name="Pangilinan J."/>
            <person name="Riley R."/>
            <person name="Labutti K."/>
            <person name="Andreopoulos B."/>
            <person name="Lipzen A."/>
            <person name="Chen C."/>
            <person name="Yanf M."/>
            <person name="Daum C."/>
            <person name="Ng V."/>
            <person name="Clum A."/>
            <person name="Ohm R."/>
            <person name="Martin F."/>
            <person name="Silar P."/>
            <person name="Natvig D."/>
            <person name="Lalanne C."/>
            <person name="Gautier V."/>
            <person name="Ament-Velasquez S.L."/>
            <person name="Kruys A."/>
            <person name="Hutchinson M.I."/>
            <person name="Powell A.J."/>
            <person name="Barry K."/>
            <person name="Miller A.N."/>
            <person name="Grigoriev I.V."/>
            <person name="Debuchy R."/>
            <person name="Gladieux P."/>
            <person name="Thoren M.H."/>
            <person name="Johannesson H."/>
        </authorList>
    </citation>
    <scope>NUCLEOTIDE SEQUENCE</scope>
    <source>
        <strain evidence="9">CBS 990.96</strain>
    </source>
</reference>
<evidence type="ECO:0000256" key="1">
    <source>
        <dbReference type="ARBA" id="ARBA00004141"/>
    </source>
</evidence>
<keyword evidence="10" id="KW-1185">Reference proteome</keyword>
<reference evidence="9" key="1">
    <citation type="journal article" date="2023" name="Mol. Phylogenet. Evol.">
        <title>Genome-scale phylogeny and comparative genomics of the fungal order Sordariales.</title>
        <authorList>
            <person name="Hensen N."/>
            <person name="Bonometti L."/>
            <person name="Westerberg I."/>
            <person name="Brannstrom I.O."/>
            <person name="Guillou S."/>
            <person name="Cros-Aarteil S."/>
            <person name="Calhoun S."/>
            <person name="Haridas S."/>
            <person name="Kuo A."/>
            <person name="Mondo S."/>
            <person name="Pangilinan J."/>
            <person name="Riley R."/>
            <person name="LaButti K."/>
            <person name="Andreopoulos B."/>
            <person name="Lipzen A."/>
            <person name="Chen C."/>
            <person name="Yan M."/>
            <person name="Daum C."/>
            <person name="Ng V."/>
            <person name="Clum A."/>
            <person name="Steindorff A."/>
            <person name="Ohm R.A."/>
            <person name="Martin F."/>
            <person name="Silar P."/>
            <person name="Natvig D.O."/>
            <person name="Lalanne C."/>
            <person name="Gautier V."/>
            <person name="Ament-Velasquez S.L."/>
            <person name="Kruys A."/>
            <person name="Hutchinson M.I."/>
            <person name="Powell A.J."/>
            <person name="Barry K."/>
            <person name="Miller A.N."/>
            <person name="Grigoriev I.V."/>
            <person name="Debuchy R."/>
            <person name="Gladieux P."/>
            <person name="Hiltunen Thoren M."/>
            <person name="Johannesson H."/>
        </authorList>
    </citation>
    <scope>NUCLEOTIDE SEQUENCE</scope>
    <source>
        <strain evidence="9">CBS 990.96</strain>
    </source>
</reference>
<dbReference type="InterPro" id="IPR052337">
    <property type="entry name" value="SAT4-like"/>
</dbReference>
<comment type="similarity">
    <text evidence="5">Belongs to the SAT4 family.</text>
</comment>
<feature type="transmembrane region" description="Helical" evidence="7">
    <location>
        <begin position="18"/>
        <end position="41"/>
    </location>
</feature>
<protein>
    <recommendedName>
        <fullName evidence="8">Rhodopsin domain-containing protein</fullName>
    </recommendedName>
</protein>